<dbReference type="PANTHER" id="PTHR37166:SF1">
    <property type="entry name" value="PROTEIN FLAG"/>
    <property type="match status" value="1"/>
</dbReference>
<gene>
    <name evidence="2" type="ORF">OCL06_10245</name>
</gene>
<proteinExistence type="predicted"/>
<dbReference type="Gene3D" id="3.30.160.170">
    <property type="entry name" value="FlaG-like"/>
    <property type="match status" value="1"/>
</dbReference>
<name>A0ABT2VNU6_9ALTE</name>
<evidence type="ECO:0000256" key="1">
    <source>
        <dbReference type="SAM" id="MobiDB-lite"/>
    </source>
</evidence>
<dbReference type="InterPro" id="IPR005186">
    <property type="entry name" value="FlaG"/>
</dbReference>
<keyword evidence="2" id="KW-0282">Flagellum</keyword>
<dbReference type="InterPro" id="IPR035924">
    <property type="entry name" value="FlaG-like_sf"/>
</dbReference>
<keyword evidence="3" id="KW-1185">Reference proteome</keyword>
<reference evidence="3" key="1">
    <citation type="submission" date="2023-07" db="EMBL/GenBank/DDBJ databases">
        <title>Study on multiphase classification of strain Alteromonas salexigens isolated from the Yellow Sea.</title>
        <authorList>
            <person name="Sun L."/>
        </authorList>
    </citation>
    <scope>NUCLEOTIDE SEQUENCE [LARGE SCALE GENOMIC DNA]</scope>
    <source>
        <strain evidence="3">ASW11-19</strain>
    </source>
</reference>
<feature type="compositionally biased region" description="Basic and acidic residues" evidence="1">
    <location>
        <begin position="29"/>
        <end position="43"/>
    </location>
</feature>
<dbReference type="PANTHER" id="PTHR37166">
    <property type="entry name" value="PROTEIN FLAG"/>
    <property type="match status" value="1"/>
</dbReference>
<evidence type="ECO:0000313" key="2">
    <source>
        <dbReference type="EMBL" id="MCU7554980.1"/>
    </source>
</evidence>
<feature type="region of interest" description="Disordered" evidence="1">
    <location>
        <begin position="29"/>
        <end position="53"/>
    </location>
</feature>
<comment type="caution">
    <text evidence="2">The sequence shown here is derived from an EMBL/GenBank/DDBJ whole genome shotgun (WGS) entry which is preliminary data.</text>
</comment>
<evidence type="ECO:0000313" key="3">
    <source>
        <dbReference type="Proteomes" id="UP001209257"/>
    </source>
</evidence>
<organism evidence="2 3">
    <name type="scientific">Alteromonas salexigens</name>
    <dbReference type="NCBI Taxonomy" id="2982530"/>
    <lineage>
        <taxon>Bacteria</taxon>
        <taxon>Pseudomonadati</taxon>
        <taxon>Pseudomonadota</taxon>
        <taxon>Gammaproteobacteria</taxon>
        <taxon>Alteromonadales</taxon>
        <taxon>Alteromonadaceae</taxon>
        <taxon>Alteromonas/Salinimonas group</taxon>
        <taxon>Alteromonas</taxon>
    </lineage>
</organism>
<accession>A0ABT2VNU6</accession>
<keyword evidence="2" id="KW-0966">Cell projection</keyword>
<dbReference type="Pfam" id="PF03646">
    <property type="entry name" value="FlaG"/>
    <property type="match status" value="1"/>
</dbReference>
<dbReference type="SUPFAM" id="SSF160214">
    <property type="entry name" value="FlaG-like"/>
    <property type="match status" value="1"/>
</dbReference>
<dbReference type="EMBL" id="JAOTJC010000008">
    <property type="protein sequence ID" value="MCU7554980.1"/>
    <property type="molecule type" value="Genomic_DNA"/>
</dbReference>
<dbReference type="RefSeq" id="WP_262994185.1">
    <property type="nucleotide sequence ID" value="NZ_JAOTJC010000008.1"/>
</dbReference>
<dbReference type="Proteomes" id="UP001209257">
    <property type="component" value="Unassembled WGS sequence"/>
</dbReference>
<sequence>MLFKEKGVEVEIANNQIGQNFAGEMARSAERAAVKPADRKAETPEQSVAQNEIIRANDVQVDQQSADNQNSEKQDQNIDLAVEEVQSFLQAQNRNLSFSVDEGSERAVVTVKDSESGDVIRQIPSDEVLRLAERIKDLQEDVGSSVGVLINREV</sequence>
<keyword evidence="2" id="KW-0969">Cilium</keyword>
<protein>
    <submittedName>
        <fullName evidence="2">Flagellar protein FlaG</fullName>
    </submittedName>
</protein>